<dbReference type="InterPro" id="IPR013325">
    <property type="entry name" value="RNA_pol_sigma_r2"/>
</dbReference>
<proteinExistence type="inferred from homology"/>
<dbReference type="GO" id="GO:0003677">
    <property type="term" value="F:DNA binding"/>
    <property type="evidence" value="ECO:0007669"/>
    <property type="project" value="InterPro"/>
</dbReference>
<dbReference type="NCBIfam" id="TIGR02937">
    <property type="entry name" value="sigma70-ECF"/>
    <property type="match status" value="1"/>
</dbReference>
<dbReference type="AlphaFoldDB" id="A0AA35TKV3"/>
<evidence type="ECO:0000256" key="3">
    <source>
        <dbReference type="ARBA" id="ARBA00023082"/>
    </source>
</evidence>
<comment type="similarity">
    <text evidence="1">Belongs to the sigma-70 factor family. ECF subfamily.</text>
</comment>
<dbReference type="PANTHER" id="PTHR43133:SF57">
    <property type="entry name" value="RNA POLYMERASE SIGMA-70 FACTOR"/>
    <property type="match status" value="1"/>
</dbReference>
<evidence type="ECO:0000256" key="1">
    <source>
        <dbReference type="ARBA" id="ARBA00010641"/>
    </source>
</evidence>
<dbReference type="SUPFAM" id="SSF88946">
    <property type="entry name" value="Sigma2 domain of RNA polymerase sigma factors"/>
    <property type="match status" value="1"/>
</dbReference>
<sequence length="196" mass="21970">MQAQIQGQDNVATLVRQAQDGGAAAFSALYEHYYDSIFRYVSFRTGSTADAEDITAEVFVRMIESIHRFKWKGYPFSSWLFRIAHNLVVDFYRKKGRRQTISLEKAPPIVETAMFDPDARIDMELTMGDVRKAMESLTDLQREAITLRFAAGLSVAETAKAMGKKDNAVKALQHAGLKKLRRTLCSETNGRAAVAV</sequence>
<reference evidence="7" key="1">
    <citation type="submission" date="2023-03" db="EMBL/GenBank/DDBJ databases">
        <authorList>
            <person name="Steffen K."/>
            <person name="Cardenas P."/>
        </authorList>
    </citation>
    <scope>NUCLEOTIDE SEQUENCE</scope>
</reference>
<dbReference type="Gene3D" id="1.10.10.10">
    <property type="entry name" value="Winged helix-like DNA-binding domain superfamily/Winged helix DNA-binding domain"/>
    <property type="match status" value="1"/>
</dbReference>
<dbReference type="InterPro" id="IPR013249">
    <property type="entry name" value="RNA_pol_sigma70_r4_t2"/>
</dbReference>
<dbReference type="SUPFAM" id="SSF88659">
    <property type="entry name" value="Sigma3 and sigma4 domains of RNA polymerase sigma factors"/>
    <property type="match status" value="1"/>
</dbReference>
<protein>
    <submittedName>
        <fullName evidence="7">ECF RNA polymerase sigma factor SigX</fullName>
    </submittedName>
</protein>
<dbReference type="GO" id="GO:0016987">
    <property type="term" value="F:sigma factor activity"/>
    <property type="evidence" value="ECO:0007669"/>
    <property type="project" value="UniProtKB-KW"/>
</dbReference>
<feature type="domain" description="RNA polymerase sigma factor 70 region 4 type 2" evidence="6">
    <location>
        <begin position="129"/>
        <end position="180"/>
    </location>
</feature>
<keyword evidence="3" id="KW-0731">Sigma factor</keyword>
<keyword evidence="4" id="KW-0804">Transcription</keyword>
<feature type="domain" description="RNA polymerase sigma-70 region 2" evidence="5">
    <location>
        <begin position="29"/>
        <end position="98"/>
    </location>
</feature>
<gene>
    <name evidence="7" type="ORF">GBAR_LOCUS27227</name>
</gene>
<evidence type="ECO:0000259" key="5">
    <source>
        <dbReference type="Pfam" id="PF04542"/>
    </source>
</evidence>
<dbReference type="InterPro" id="IPR014284">
    <property type="entry name" value="RNA_pol_sigma-70_dom"/>
</dbReference>
<dbReference type="InterPro" id="IPR007627">
    <property type="entry name" value="RNA_pol_sigma70_r2"/>
</dbReference>
<evidence type="ECO:0000256" key="2">
    <source>
        <dbReference type="ARBA" id="ARBA00023015"/>
    </source>
</evidence>
<organism evidence="7 8">
    <name type="scientific">Geodia barretti</name>
    <name type="common">Barrett's horny sponge</name>
    <dbReference type="NCBI Taxonomy" id="519541"/>
    <lineage>
        <taxon>Eukaryota</taxon>
        <taxon>Metazoa</taxon>
        <taxon>Porifera</taxon>
        <taxon>Demospongiae</taxon>
        <taxon>Heteroscleromorpha</taxon>
        <taxon>Tetractinellida</taxon>
        <taxon>Astrophorina</taxon>
        <taxon>Geodiidae</taxon>
        <taxon>Geodia</taxon>
    </lineage>
</organism>
<dbReference type="Proteomes" id="UP001174909">
    <property type="component" value="Unassembled WGS sequence"/>
</dbReference>
<dbReference type="GO" id="GO:0006352">
    <property type="term" value="P:DNA-templated transcription initiation"/>
    <property type="evidence" value="ECO:0007669"/>
    <property type="project" value="InterPro"/>
</dbReference>
<dbReference type="PANTHER" id="PTHR43133">
    <property type="entry name" value="RNA POLYMERASE ECF-TYPE SIGMA FACTO"/>
    <property type="match status" value="1"/>
</dbReference>
<dbReference type="Pfam" id="PF04542">
    <property type="entry name" value="Sigma70_r2"/>
    <property type="match status" value="1"/>
</dbReference>
<dbReference type="Pfam" id="PF08281">
    <property type="entry name" value="Sigma70_r4_2"/>
    <property type="match status" value="1"/>
</dbReference>
<evidence type="ECO:0000313" key="7">
    <source>
        <dbReference type="EMBL" id="CAI8049458.1"/>
    </source>
</evidence>
<dbReference type="Gene3D" id="1.10.1740.10">
    <property type="match status" value="1"/>
</dbReference>
<keyword evidence="8" id="KW-1185">Reference proteome</keyword>
<evidence type="ECO:0000256" key="4">
    <source>
        <dbReference type="ARBA" id="ARBA00023163"/>
    </source>
</evidence>
<dbReference type="InterPro" id="IPR036388">
    <property type="entry name" value="WH-like_DNA-bd_sf"/>
</dbReference>
<evidence type="ECO:0000313" key="8">
    <source>
        <dbReference type="Proteomes" id="UP001174909"/>
    </source>
</evidence>
<dbReference type="EMBL" id="CASHTH010003793">
    <property type="protein sequence ID" value="CAI8049458.1"/>
    <property type="molecule type" value="Genomic_DNA"/>
</dbReference>
<dbReference type="CDD" id="cd06171">
    <property type="entry name" value="Sigma70_r4"/>
    <property type="match status" value="1"/>
</dbReference>
<dbReference type="InterPro" id="IPR039425">
    <property type="entry name" value="RNA_pol_sigma-70-like"/>
</dbReference>
<name>A0AA35TKV3_GEOBA</name>
<keyword evidence="2" id="KW-0805">Transcription regulation</keyword>
<accession>A0AA35TKV3</accession>
<evidence type="ECO:0000259" key="6">
    <source>
        <dbReference type="Pfam" id="PF08281"/>
    </source>
</evidence>
<comment type="caution">
    <text evidence="7">The sequence shown here is derived from an EMBL/GenBank/DDBJ whole genome shotgun (WGS) entry which is preliminary data.</text>
</comment>
<dbReference type="InterPro" id="IPR013324">
    <property type="entry name" value="RNA_pol_sigma_r3/r4-like"/>
</dbReference>